<keyword evidence="8 10" id="KW-1133">Transmembrane helix</keyword>
<dbReference type="GO" id="GO:0005789">
    <property type="term" value="C:endoplasmic reticulum membrane"/>
    <property type="evidence" value="ECO:0007669"/>
    <property type="project" value="UniProtKB-SubCell"/>
</dbReference>
<feature type="transmembrane region" description="Helical" evidence="10">
    <location>
        <begin position="420"/>
        <end position="439"/>
    </location>
</feature>
<keyword evidence="7 10" id="KW-0256">Endoplasmic reticulum</keyword>
<protein>
    <recommendedName>
        <fullName evidence="10">Alpha-1,3-glucosyltransferase</fullName>
        <ecNumber evidence="10">2.4.1.-</ecNumber>
    </recommendedName>
</protein>
<feature type="transmembrane region" description="Helical" evidence="10">
    <location>
        <begin position="20"/>
        <end position="37"/>
    </location>
</feature>
<keyword evidence="6 10" id="KW-0812">Transmembrane</keyword>
<evidence type="ECO:0000256" key="3">
    <source>
        <dbReference type="ARBA" id="ARBA00008715"/>
    </source>
</evidence>
<feature type="transmembrane region" description="Helical" evidence="10">
    <location>
        <begin position="313"/>
        <end position="333"/>
    </location>
</feature>
<feature type="transmembrane region" description="Helical" evidence="10">
    <location>
        <begin position="353"/>
        <end position="373"/>
    </location>
</feature>
<evidence type="ECO:0000256" key="8">
    <source>
        <dbReference type="ARBA" id="ARBA00022989"/>
    </source>
</evidence>
<evidence type="ECO:0000256" key="9">
    <source>
        <dbReference type="ARBA" id="ARBA00023136"/>
    </source>
</evidence>
<dbReference type="STRING" id="670386.D3BP67"/>
<evidence type="ECO:0000256" key="6">
    <source>
        <dbReference type="ARBA" id="ARBA00022692"/>
    </source>
</evidence>
<dbReference type="FunCoup" id="D3BP67">
    <property type="interactions" value="771"/>
</dbReference>
<evidence type="ECO:0000256" key="2">
    <source>
        <dbReference type="ARBA" id="ARBA00004922"/>
    </source>
</evidence>
<evidence type="ECO:0000256" key="10">
    <source>
        <dbReference type="RuleBase" id="RU363110"/>
    </source>
</evidence>
<dbReference type="AlphaFoldDB" id="D3BP67"/>
<proteinExistence type="inferred from homology"/>
<comment type="caution">
    <text evidence="11">The sequence shown here is derived from an EMBL/GenBank/DDBJ whole genome shotgun (WGS) entry which is preliminary data.</text>
</comment>
<dbReference type="InParanoid" id="D3BP67"/>
<feature type="transmembrane region" description="Helical" evidence="10">
    <location>
        <begin position="380"/>
        <end position="408"/>
    </location>
</feature>
<feature type="transmembrane region" description="Helical" evidence="10">
    <location>
        <begin position="126"/>
        <end position="148"/>
    </location>
</feature>
<sequence length="479" mass="55092">MSVPEDLKYHSPIFNKRGETLVWLLLISLSVLIRYAISIHPYSGHAKPPMFGDYEAQRHWMEITTKLPTSEWYFNTTNNDLQYWGLDYPPLTAYSSWLFGKIGEKVEPESMALYTSRGYESKSSKLFMRSTVIVSDLLIWLPAVLFFVQTFYKEQSLLKRSIAFIFISMQPSLLLIDHGHFQYNGISLGFALFGITFILRNQQLLASLFFVLSLNYKQMSLYYSPAFFFYLLFTNLSFSNIFKSILNIAKIGIVVITTFIICWIPFLSLEQASQVLFRLFPVARGLFEDKVANFWCVASTVINFKTKFSPEQLLKLCTLTTLAAISIIVYPLIKKCWSANLKSNWKVVMYRSQQLMFIYSLIISAFAFFLFSFQVHEKTILLPLLPVSLLVLESGYITIILMLVSHYLFEFIEPPVHLPALFHLLVASISFGYFCLTVLGPARCLSKKCVPKNARCSSPPTKPRCRPDYNLVTFISDPN</sequence>
<feature type="transmembrane region" description="Helical" evidence="10">
    <location>
        <begin position="220"/>
        <end position="242"/>
    </location>
</feature>
<gene>
    <name evidence="11" type="primary">alg6</name>
    <name evidence="11" type="ORF">PPL_09830</name>
</gene>
<dbReference type="EC" id="2.4.1.-" evidence="10"/>
<feature type="transmembrane region" description="Helical" evidence="10">
    <location>
        <begin position="248"/>
        <end position="269"/>
    </location>
</feature>
<evidence type="ECO:0000313" key="12">
    <source>
        <dbReference type="Proteomes" id="UP000001396"/>
    </source>
</evidence>
<dbReference type="UniPathway" id="UPA00378"/>
<reference evidence="11 12" key="1">
    <citation type="journal article" date="2011" name="Genome Res.">
        <title>Phylogeny-wide analysis of social amoeba genomes highlights ancient origins for complex intercellular communication.</title>
        <authorList>
            <person name="Heidel A.J."/>
            <person name="Lawal H.M."/>
            <person name="Felder M."/>
            <person name="Schilde C."/>
            <person name="Helps N.R."/>
            <person name="Tunggal B."/>
            <person name="Rivero F."/>
            <person name="John U."/>
            <person name="Schleicher M."/>
            <person name="Eichinger L."/>
            <person name="Platzer M."/>
            <person name="Noegel A.A."/>
            <person name="Schaap P."/>
            <person name="Gloeckner G."/>
        </authorList>
    </citation>
    <scope>NUCLEOTIDE SEQUENCE [LARGE SCALE GENOMIC DNA]</scope>
    <source>
        <strain evidence="12">ATCC 26659 / Pp 5 / PN500</strain>
    </source>
</reference>
<dbReference type="GO" id="GO:0042281">
    <property type="term" value="F:dolichyl pyrophosphate Man9GlcNAc2 alpha-1,3-glucosyltransferase activity"/>
    <property type="evidence" value="ECO:0007669"/>
    <property type="project" value="TreeGrafter"/>
</dbReference>
<dbReference type="RefSeq" id="XP_020429206.1">
    <property type="nucleotide sequence ID" value="XM_020580619.1"/>
</dbReference>
<evidence type="ECO:0000256" key="4">
    <source>
        <dbReference type="ARBA" id="ARBA00022676"/>
    </source>
</evidence>
<evidence type="ECO:0000313" key="11">
    <source>
        <dbReference type="EMBL" id="EFA77077.1"/>
    </source>
</evidence>
<dbReference type="PANTHER" id="PTHR12413:SF1">
    <property type="entry name" value="DOLICHYL PYROPHOSPHATE MAN9GLCNAC2 ALPHA-1,3-GLUCOSYLTRANSFERASE"/>
    <property type="match status" value="1"/>
</dbReference>
<keyword evidence="9 10" id="KW-0472">Membrane</keyword>
<dbReference type="Proteomes" id="UP000001396">
    <property type="component" value="Unassembled WGS sequence"/>
</dbReference>
<keyword evidence="12" id="KW-1185">Reference proteome</keyword>
<dbReference type="GeneID" id="31365302"/>
<dbReference type="InterPro" id="IPR004856">
    <property type="entry name" value="Glyco_trans_ALG6/ALG8"/>
</dbReference>
<keyword evidence="4 10" id="KW-0328">Glycosyltransferase</keyword>
<dbReference type="EMBL" id="ADBJ01000044">
    <property type="protein sequence ID" value="EFA77077.1"/>
    <property type="molecule type" value="Genomic_DNA"/>
</dbReference>
<organism evidence="11 12">
    <name type="scientific">Heterostelium pallidum (strain ATCC 26659 / Pp 5 / PN500)</name>
    <name type="common">Cellular slime mold</name>
    <name type="synonym">Polysphondylium pallidum</name>
    <dbReference type="NCBI Taxonomy" id="670386"/>
    <lineage>
        <taxon>Eukaryota</taxon>
        <taxon>Amoebozoa</taxon>
        <taxon>Evosea</taxon>
        <taxon>Eumycetozoa</taxon>
        <taxon>Dictyostelia</taxon>
        <taxon>Acytosteliales</taxon>
        <taxon>Acytosteliaceae</taxon>
        <taxon>Heterostelium</taxon>
    </lineage>
</organism>
<evidence type="ECO:0000256" key="5">
    <source>
        <dbReference type="ARBA" id="ARBA00022679"/>
    </source>
</evidence>
<comment type="subcellular location">
    <subcellularLocation>
        <location evidence="1 10">Endoplasmic reticulum membrane</location>
        <topology evidence="1 10">Multi-pass membrane protein</topology>
    </subcellularLocation>
</comment>
<keyword evidence="5 10" id="KW-0808">Transferase</keyword>
<name>D3BP67_HETP5</name>
<comment type="similarity">
    <text evidence="3 10">Belongs to the ALG6/ALG8 glucosyltransferase family.</text>
</comment>
<accession>D3BP67</accession>
<evidence type="ECO:0000256" key="1">
    <source>
        <dbReference type="ARBA" id="ARBA00004477"/>
    </source>
</evidence>
<comment type="pathway">
    <text evidence="2 10">Protein modification; protein glycosylation.</text>
</comment>
<dbReference type="Pfam" id="PF03155">
    <property type="entry name" value="Alg6_Alg8"/>
    <property type="match status" value="1"/>
</dbReference>
<evidence type="ECO:0000256" key="7">
    <source>
        <dbReference type="ARBA" id="ARBA00022824"/>
    </source>
</evidence>
<dbReference type="OMA" id="FQVPPMH"/>
<dbReference type="PANTHER" id="PTHR12413">
    <property type="entry name" value="DOLICHYL GLYCOSYLTRANSFERASE"/>
    <property type="match status" value="1"/>
</dbReference>